<evidence type="ECO:0000313" key="1">
    <source>
        <dbReference type="EMBL" id="MBB3103634.1"/>
    </source>
</evidence>
<dbReference type="Proteomes" id="UP000549250">
    <property type="component" value="Unassembled WGS sequence"/>
</dbReference>
<reference evidence="1 2" key="1">
    <citation type="submission" date="2020-08" db="EMBL/GenBank/DDBJ databases">
        <title>Genomic Encyclopedia of Type Strains, Phase III (KMG-III): the genomes of soil and plant-associated and newly described type strains.</title>
        <authorList>
            <person name="Whitman W."/>
        </authorList>
    </citation>
    <scope>NUCLEOTIDE SEQUENCE [LARGE SCALE GENOMIC DNA]</scope>
    <source>
        <strain evidence="1 2">CECT 4462</strain>
    </source>
</reference>
<evidence type="ECO:0000313" key="2">
    <source>
        <dbReference type="Proteomes" id="UP000549250"/>
    </source>
</evidence>
<dbReference type="AlphaFoldDB" id="A0A839T5Q6"/>
<proteinExistence type="predicted"/>
<protein>
    <submittedName>
        <fullName evidence="1">Uncharacterized protein</fullName>
    </submittedName>
</protein>
<keyword evidence="2" id="KW-1185">Reference proteome</keyword>
<comment type="caution">
    <text evidence="1">The sequence shown here is derived from an EMBL/GenBank/DDBJ whole genome shotgun (WGS) entry which is preliminary data.</text>
</comment>
<dbReference type="EMBL" id="JACHXI010000008">
    <property type="protein sequence ID" value="MBB3103634.1"/>
    <property type="molecule type" value="Genomic_DNA"/>
</dbReference>
<sequence>MSFHHEQVSFLFAIRFYHQNPIPEIFHILKCQMTF</sequence>
<gene>
    <name evidence="1" type="ORF">FHR87_002030</name>
</gene>
<accession>A0A839T5Q6</accession>
<name>A0A839T5Q6_AZOMA</name>
<organism evidence="1 2">
    <name type="scientific">Azomonas macrocytogenes</name>
    <name type="common">Azotobacter macrocytogenes</name>
    <dbReference type="NCBI Taxonomy" id="69962"/>
    <lineage>
        <taxon>Bacteria</taxon>
        <taxon>Pseudomonadati</taxon>
        <taxon>Pseudomonadota</taxon>
        <taxon>Gammaproteobacteria</taxon>
        <taxon>Pseudomonadales</taxon>
        <taxon>Pseudomonadaceae</taxon>
        <taxon>Azomonas</taxon>
    </lineage>
</organism>